<dbReference type="RefSeq" id="WP_083239597.1">
    <property type="nucleotide sequence ID" value="NZ_MDCJ01000002.1"/>
</dbReference>
<feature type="domain" description="Chalcone isomerase" evidence="2">
    <location>
        <begin position="57"/>
        <end position="193"/>
    </location>
</feature>
<evidence type="ECO:0000256" key="1">
    <source>
        <dbReference type="SAM" id="SignalP"/>
    </source>
</evidence>
<comment type="caution">
    <text evidence="3">The sequence shown here is derived from an EMBL/GenBank/DDBJ whole genome shotgun (WGS) entry which is preliminary data.</text>
</comment>
<name>A0A1E3WNE5_9VIBR</name>
<dbReference type="AlphaFoldDB" id="A0A1E3WNE5"/>
<organism evidence="3 4">
    <name type="scientific">Vibrio scophthalmi</name>
    <dbReference type="NCBI Taxonomy" id="45658"/>
    <lineage>
        <taxon>Bacteria</taxon>
        <taxon>Pseudomonadati</taxon>
        <taxon>Pseudomonadota</taxon>
        <taxon>Gammaproteobacteria</taxon>
        <taxon>Vibrionales</taxon>
        <taxon>Vibrionaceae</taxon>
        <taxon>Vibrio</taxon>
    </lineage>
</organism>
<evidence type="ECO:0000259" key="2">
    <source>
        <dbReference type="Pfam" id="PF16036"/>
    </source>
</evidence>
<keyword evidence="1" id="KW-0732">Signal</keyword>
<dbReference type="OrthoDB" id="8527419at2"/>
<dbReference type="EMBL" id="MDCJ01000002">
    <property type="protein sequence ID" value="ODS11017.1"/>
    <property type="molecule type" value="Genomic_DNA"/>
</dbReference>
<evidence type="ECO:0000313" key="4">
    <source>
        <dbReference type="Proteomes" id="UP000095131"/>
    </source>
</evidence>
<gene>
    <name evidence="3" type="ORF">VSF3289_01278</name>
</gene>
<evidence type="ECO:0000313" key="3">
    <source>
        <dbReference type="EMBL" id="ODS11017.1"/>
    </source>
</evidence>
<proteinExistence type="predicted"/>
<feature type="signal peptide" evidence="1">
    <location>
        <begin position="1"/>
        <end position="30"/>
    </location>
</feature>
<dbReference type="PATRIC" id="fig|45658.8.peg.1272"/>
<dbReference type="InterPro" id="IPR016087">
    <property type="entry name" value="Chalcone_isomerase"/>
</dbReference>
<feature type="chain" id="PRO_5009139501" description="Chalcone isomerase domain-containing protein" evidence="1">
    <location>
        <begin position="31"/>
        <end position="196"/>
    </location>
</feature>
<reference evidence="3 4" key="1">
    <citation type="submission" date="2016-08" db="EMBL/GenBank/DDBJ databases">
        <title>Genome sequencing of Vibrio scophthalmi strain FP3289, an isolated from Paralichthys olivaceus.</title>
        <authorList>
            <person name="Han H.-J."/>
        </authorList>
    </citation>
    <scope>NUCLEOTIDE SEQUENCE [LARGE SCALE GENOMIC DNA]</scope>
    <source>
        <strain evidence="3 4">FP3289</strain>
    </source>
</reference>
<protein>
    <recommendedName>
        <fullName evidence="2">Chalcone isomerase domain-containing protein</fullName>
    </recommendedName>
</protein>
<sequence>MKKQGWVSRLLLVQYLIAAALALISINAFAVNVAEKNQCKSCAWQQWPTVGRAELSVLFFDVYNSTLLSPTGRYQVTQDLSPHPLALSIEYQRSISQEQLLDATYEQWIKQGYNRVQAKQWIEELTSIFPSVKQGERLTYITDGERGYFEFSPNAKSTQALGTIDDEQLNDAFLAIWLSPKTEYADLRRDLIGQTK</sequence>
<accession>A0A1E3WNE5</accession>
<dbReference type="Proteomes" id="UP000095131">
    <property type="component" value="Unassembled WGS sequence"/>
</dbReference>
<dbReference type="Pfam" id="PF16036">
    <property type="entry name" value="Chalcone_3"/>
    <property type="match status" value="1"/>
</dbReference>